<keyword evidence="1" id="KW-0597">Phosphoprotein</keyword>
<dbReference type="SMART" id="SM00448">
    <property type="entry name" value="REC"/>
    <property type="match status" value="1"/>
</dbReference>
<gene>
    <name evidence="3" type="ORF">SAMN04488108_2139</name>
</gene>
<dbReference type="InterPro" id="IPR011006">
    <property type="entry name" value="CheY-like_superfamily"/>
</dbReference>
<protein>
    <submittedName>
        <fullName evidence="3">CheY chemotaxis protein or a CheY-like REC (Receiver) domain</fullName>
    </submittedName>
</protein>
<evidence type="ECO:0000313" key="3">
    <source>
        <dbReference type="EMBL" id="SHO62531.1"/>
    </source>
</evidence>
<dbReference type="PANTHER" id="PTHR44520:SF2">
    <property type="entry name" value="RESPONSE REGULATOR RCP1"/>
    <property type="match status" value="1"/>
</dbReference>
<feature type="domain" description="Response regulatory" evidence="2">
    <location>
        <begin position="5"/>
        <end position="133"/>
    </location>
</feature>
<dbReference type="EMBL" id="FRXN01000003">
    <property type="protein sequence ID" value="SHO62531.1"/>
    <property type="molecule type" value="Genomic_DNA"/>
</dbReference>
<dbReference type="RefSeq" id="WP_073571806.1">
    <property type="nucleotide sequence ID" value="NZ_FRXN01000003.1"/>
</dbReference>
<proteinExistence type="predicted"/>
<dbReference type="PANTHER" id="PTHR44520">
    <property type="entry name" value="RESPONSE REGULATOR RCP1-RELATED"/>
    <property type="match status" value="1"/>
</dbReference>
<dbReference type="OrthoDB" id="1524091at2"/>
<evidence type="ECO:0000313" key="4">
    <source>
        <dbReference type="Proteomes" id="UP000184609"/>
    </source>
</evidence>
<dbReference type="InterPro" id="IPR052893">
    <property type="entry name" value="TCS_response_regulator"/>
</dbReference>
<reference evidence="4" key="1">
    <citation type="submission" date="2016-12" db="EMBL/GenBank/DDBJ databases">
        <authorList>
            <person name="Varghese N."/>
            <person name="Submissions S."/>
        </authorList>
    </citation>
    <scope>NUCLEOTIDE SEQUENCE [LARGE SCALE GENOMIC DNA]</scope>
    <source>
        <strain evidence="4">DSM 25035</strain>
    </source>
</reference>
<keyword evidence="4" id="KW-1185">Reference proteome</keyword>
<feature type="modified residue" description="4-aspartylphosphate" evidence="1">
    <location>
        <position position="63"/>
    </location>
</feature>
<dbReference type="Gene3D" id="3.40.50.2300">
    <property type="match status" value="1"/>
</dbReference>
<dbReference type="PROSITE" id="PS50110">
    <property type="entry name" value="RESPONSE_REGULATORY"/>
    <property type="match status" value="1"/>
</dbReference>
<dbReference type="InterPro" id="IPR001789">
    <property type="entry name" value="Sig_transdc_resp-reg_receiver"/>
</dbReference>
<name>A0A1M7ZC94_9BACT</name>
<dbReference type="GO" id="GO:0000160">
    <property type="term" value="P:phosphorelay signal transduction system"/>
    <property type="evidence" value="ECO:0007669"/>
    <property type="project" value="InterPro"/>
</dbReference>
<dbReference type="Proteomes" id="UP000184609">
    <property type="component" value="Unassembled WGS sequence"/>
</dbReference>
<dbReference type="AlphaFoldDB" id="A0A1M7ZC94"/>
<dbReference type="STRING" id="1073327.SAMN04488108_2139"/>
<dbReference type="SUPFAM" id="SSF52172">
    <property type="entry name" value="CheY-like"/>
    <property type="match status" value="1"/>
</dbReference>
<accession>A0A1M7ZC94</accession>
<dbReference type="Pfam" id="PF00072">
    <property type="entry name" value="Response_reg"/>
    <property type="match status" value="1"/>
</dbReference>
<evidence type="ECO:0000259" key="2">
    <source>
        <dbReference type="PROSITE" id="PS50110"/>
    </source>
</evidence>
<organism evidence="3 4">
    <name type="scientific">Algoriphagus zhangzhouensis</name>
    <dbReference type="NCBI Taxonomy" id="1073327"/>
    <lineage>
        <taxon>Bacteria</taxon>
        <taxon>Pseudomonadati</taxon>
        <taxon>Bacteroidota</taxon>
        <taxon>Cytophagia</taxon>
        <taxon>Cytophagales</taxon>
        <taxon>Cyclobacteriaceae</taxon>
        <taxon>Algoriphagus</taxon>
    </lineage>
</organism>
<evidence type="ECO:0000256" key="1">
    <source>
        <dbReference type="PROSITE-ProRule" id="PRU00169"/>
    </source>
</evidence>
<sequence length="139" mass="16498">MEFSEIVLIDDDKLYTEVVKRRLCGFGFRNKVRIFLDGSPAIDYIRSLSNNLNFQETILILLDLKMPVMDGWAFLDEFGKFDYHFKERFKIVVITNFIGMEQRNRAVSYKEVIGYYHKPFNKTSVRGILEDLKVSFYEE</sequence>